<proteinExistence type="predicted"/>
<gene>
    <name evidence="3" type="ORF">EJD97_018335</name>
</gene>
<comment type="caution">
    <text evidence="3">The sequence shown here is derived from an EMBL/GenBank/DDBJ whole genome shotgun (WGS) entry which is preliminary data.</text>
</comment>
<evidence type="ECO:0000256" key="2">
    <source>
        <dbReference type="SAM" id="MobiDB-lite"/>
    </source>
</evidence>
<evidence type="ECO:0000313" key="3">
    <source>
        <dbReference type="EMBL" id="TMW88602.1"/>
    </source>
</evidence>
<accession>A0A6N2B1B1</accession>
<keyword evidence="1" id="KW-0175">Coiled coil</keyword>
<evidence type="ECO:0000256" key="1">
    <source>
        <dbReference type="SAM" id="Coils"/>
    </source>
</evidence>
<feature type="region of interest" description="Disordered" evidence="2">
    <location>
        <begin position="148"/>
        <end position="169"/>
    </location>
</feature>
<dbReference type="EMBL" id="RXGB01004982">
    <property type="protein sequence ID" value="TMW88602.1"/>
    <property type="molecule type" value="Genomic_DNA"/>
</dbReference>
<reference evidence="3" key="1">
    <citation type="submission" date="2019-05" db="EMBL/GenBank/DDBJ databases">
        <title>The de novo reference genome and transcriptome assemblies of the wild tomato species Solanum chilense.</title>
        <authorList>
            <person name="Stam R."/>
            <person name="Nosenko T."/>
            <person name="Hoerger A.C."/>
            <person name="Stephan W."/>
            <person name="Seidel M.A."/>
            <person name="Kuhn J.M.M."/>
            <person name="Haberer G."/>
            <person name="Tellier A."/>
        </authorList>
    </citation>
    <scope>NUCLEOTIDE SEQUENCE</scope>
    <source>
        <tissue evidence="3">Mature leaves</tissue>
    </source>
</reference>
<feature type="coiled-coil region" evidence="1">
    <location>
        <begin position="9"/>
        <end position="82"/>
    </location>
</feature>
<name>A0A6N2B1B1_SOLCI</name>
<sequence>MGKGKNILMELTEKELQRKIERITQEIQEAKEEGLKVDMATTIYKAATLTLDEDLESQMKRNKDVERKTEGLRENLDMLRLKLQERKAREARINSETAALLAKGVSLDKELTEKMEEFATMREGMAALKKKNKAFHRNLMGKEYPAYEQGAANSGPDNCHPEVTEEDDGKEIVYKPPFLSLLKGGD</sequence>
<organism evidence="3">
    <name type="scientific">Solanum chilense</name>
    <name type="common">Tomato</name>
    <name type="synonym">Lycopersicon chilense</name>
    <dbReference type="NCBI Taxonomy" id="4083"/>
    <lineage>
        <taxon>Eukaryota</taxon>
        <taxon>Viridiplantae</taxon>
        <taxon>Streptophyta</taxon>
        <taxon>Embryophyta</taxon>
        <taxon>Tracheophyta</taxon>
        <taxon>Spermatophyta</taxon>
        <taxon>Magnoliopsida</taxon>
        <taxon>eudicotyledons</taxon>
        <taxon>Gunneridae</taxon>
        <taxon>Pentapetalae</taxon>
        <taxon>asterids</taxon>
        <taxon>lamiids</taxon>
        <taxon>Solanales</taxon>
        <taxon>Solanaceae</taxon>
        <taxon>Solanoideae</taxon>
        <taxon>Solaneae</taxon>
        <taxon>Solanum</taxon>
        <taxon>Solanum subgen. Lycopersicon</taxon>
    </lineage>
</organism>
<protein>
    <submittedName>
        <fullName evidence="3">Uncharacterized protein</fullName>
    </submittedName>
</protein>
<dbReference type="AlphaFoldDB" id="A0A6N2B1B1"/>